<reference evidence="1" key="1">
    <citation type="journal article" date="2023" name="Front. Mar. Sci.">
        <title>A new Merluccius polli reference genome to investigate the effects of global change in West African waters.</title>
        <authorList>
            <person name="Mateo J.L."/>
            <person name="Blanco-Fernandez C."/>
            <person name="Garcia-Vazquez E."/>
            <person name="Machado-Schiaffino G."/>
        </authorList>
    </citation>
    <scope>NUCLEOTIDE SEQUENCE</scope>
    <source>
        <strain evidence="1">C29</strain>
        <tissue evidence="1">Fin</tissue>
    </source>
</reference>
<sequence>MKAADGRDDLEDITEQIVKIYVKKGATDRDSPEDVGIIIEGVQVMTGLGNVARASSILLGLIYAPNLSYPKGLRFTFETFQKLFLELDGSKLSSKSLKNKLVA</sequence>
<evidence type="ECO:0000313" key="2">
    <source>
        <dbReference type="Proteomes" id="UP001174136"/>
    </source>
</evidence>
<comment type="caution">
    <text evidence="1">The sequence shown here is derived from an EMBL/GenBank/DDBJ whole genome shotgun (WGS) entry which is preliminary data.</text>
</comment>
<evidence type="ECO:0000313" key="1">
    <source>
        <dbReference type="EMBL" id="KAK0151061.1"/>
    </source>
</evidence>
<keyword evidence="2" id="KW-1185">Reference proteome</keyword>
<gene>
    <name evidence="1" type="ORF">N1851_007807</name>
</gene>
<accession>A0AA47N3P2</accession>
<dbReference type="PANTHER" id="PTHR31025:SF25">
    <property type="entry name" value="ZINC FINGER (C2H2)-60"/>
    <property type="match status" value="1"/>
</dbReference>
<dbReference type="Proteomes" id="UP001174136">
    <property type="component" value="Unassembled WGS sequence"/>
</dbReference>
<proteinExistence type="predicted"/>
<dbReference type="PANTHER" id="PTHR31025">
    <property type="entry name" value="SI:CH211-196P9.1-RELATED"/>
    <property type="match status" value="1"/>
</dbReference>
<organism evidence="1 2">
    <name type="scientific">Merluccius polli</name>
    <name type="common">Benguela hake</name>
    <name type="synonym">Merluccius cadenati</name>
    <dbReference type="NCBI Taxonomy" id="89951"/>
    <lineage>
        <taxon>Eukaryota</taxon>
        <taxon>Metazoa</taxon>
        <taxon>Chordata</taxon>
        <taxon>Craniata</taxon>
        <taxon>Vertebrata</taxon>
        <taxon>Euteleostomi</taxon>
        <taxon>Actinopterygii</taxon>
        <taxon>Neopterygii</taxon>
        <taxon>Teleostei</taxon>
        <taxon>Neoteleostei</taxon>
        <taxon>Acanthomorphata</taxon>
        <taxon>Zeiogadaria</taxon>
        <taxon>Gadariae</taxon>
        <taxon>Gadiformes</taxon>
        <taxon>Gadoidei</taxon>
        <taxon>Merlucciidae</taxon>
        <taxon>Merluccius</taxon>
    </lineage>
</organism>
<dbReference type="AlphaFoldDB" id="A0AA47N3P2"/>
<name>A0AA47N3P2_MERPO</name>
<dbReference type="EMBL" id="JAOPHQ010001422">
    <property type="protein sequence ID" value="KAK0151061.1"/>
    <property type="molecule type" value="Genomic_DNA"/>
</dbReference>
<protein>
    <submittedName>
        <fullName evidence="1">Uncharacterized protein</fullName>
    </submittedName>
</protein>